<evidence type="ECO:0000313" key="3">
    <source>
        <dbReference type="Proteomes" id="UP000030302"/>
    </source>
</evidence>
<keyword evidence="3" id="KW-1185">Reference proteome</keyword>
<dbReference type="Proteomes" id="UP000030302">
    <property type="component" value="Chromosome"/>
</dbReference>
<dbReference type="EMBL" id="CP009962">
    <property type="protein sequence ID" value="AIY42995.1"/>
    <property type="molecule type" value="Genomic_DNA"/>
</dbReference>
<reference evidence="3" key="1">
    <citation type="journal article" date="2014" name="Soil Biol. Biochem.">
        <title>Structure and function of bacterial communities in ageing soils: Insights from the Mendocino ecological staircase.</title>
        <authorList>
            <person name="Uroz S."/>
            <person name="Tech J.J."/>
            <person name="Sawaya N.A."/>
            <person name="Frey-Klett P."/>
            <person name="Leveau J.H.J."/>
        </authorList>
    </citation>
    <scope>NUCLEOTIDE SEQUENCE [LARGE SCALE GENOMIC DNA]</scope>
    <source>
        <strain evidence="3">Cal35</strain>
    </source>
</reference>
<dbReference type="HOGENOM" id="CLU_1114323_0_0_4"/>
<dbReference type="SUPFAM" id="SSF88874">
    <property type="entry name" value="Receptor-binding domain of short tail fibre protein gp12"/>
    <property type="match status" value="1"/>
</dbReference>
<dbReference type="AlphaFoldDB" id="A0A0A1FH46"/>
<protein>
    <submittedName>
        <fullName evidence="2">Phage tail fiber protein</fullName>
    </submittedName>
</protein>
<evidence type="ECO:0000259" key="1">
    <source>
        <dbReference type="Pfam" id="PF07484"/>
    </source>
</evidence>
<proteinExistence type="predicted"/>
<dbReference type="OrthoDB" id="8613813at2"/>
<dbReference type="STRING" id="279058.LT85_3837"/>
<dbReference type="KEGG" id="care:LT85_3837"/>
<evidence type="ECO:0000313" key="2">
    <source>
        <dbReference type="EMBL" id="AIY42995.1"/>
    </source>
</evidence>
<sequence>MATINEQDIWEETIYEIATTDDVVGGPGGIANRQAHQLANRTLHLSTGLSTTISSTGTLSTSVSSALSTTVSNIAALSTSTGTGLSTASSNITSLSTATAMQTANAAPVGEVAYFASAALHAGWLKANGAAVSRTTYADLFAAIGTIYGAGDGNKTFHLPDLRGEFIRGFDDGRGIDVGRTFGSGQAEDFRLHNHGPSGIVSASGSVAGSVDAGIALGGSNFWKSTTTAATGGTETRPRNLALLACIKY</sequence>
<dbReference type="Gene3D" id="3.90.1340.10">
    <property type="entry name" value="Phage tail collar domain"/>
    <property type="match status" value="1"/>
</dbReference>
<dbReference type="RefSeq" id="WP_052135315.1">
    <property type="nucleotide sequence ID" value="NZ_CP009962.1"/>
</dbReference>
<dbReference type="InterPro" id="IPR037053">
    <property type="entry name" value="Phage_tail_collar_dom_sf"/>
</dbReference>
<feature type="domain" description="Phage tail collar" evidence="1">
    <location>
        <begin position="110"/>
        <end position="167"/>
    </location>
</feature>
<organism evidence="2 3">
    <name type="scientific">Collimonas arenae</name>
    <dbReference type="NCBI Taxonomy" id="279058"/>
    <lineage>
        <taxon>Bacteria</taxon>
        <taxon>Pseudomonadati</taxon>
        <taxon>Pseudomonadota</taxon>
        <taxon>Betaproteobacteria</taxon>
        <taxon>Burkholderiales</taxon>
        <taxon>Oxalobacteraceae</taxon>
        <taxon>Collimonas</taxon>
    </lineage>
</organism>
<name>A0A0A1FH46_9BURK</name>
<gene>
    <name evidence="2" type="ORF">LT85_3837</name>
</gene>
<accession>A0A0A1FH46</accession>
<dbReference type="InterPro" id="IPR011083">
    <property type="entry name" value="Phage_tail_collar_dom"/>
</dbReference>
<dbReference type="Pfam" id="PF07484">
    <property type="entry name" value="Collar"/>
    <property type="match status" value="1"/>
</dbReference>